<accession>A0ABY4Y0G2</accession>
<keyword evidence="2" id="KW-1185">Reference proteome</keyword>
<protein>
    <recommendedName>
        <fullName evidence="3">Helix-turn-helix domain-containing protein</fullName>
    </recommendedName>
</protein>
<evidence type="ECO:0008006" key="3">
    <source>
        <dbReference type="Google" id="ProtNLM"/>
    </source>
</evidence>
<organism evidence="1 2">
    <name type="scientific">Bacillus vallismortis</name>
    <dbReference type="NCBI Taxonomy" id="72361"/>
    <lineage>
        <taxon>Bacteria</taxon>
        <taxon>Bacillati</taxon>
        <taxon>Bacillota</taxon>
        <taxon>Bacilli</taxon>
        <taxon>Bacillales</taxon>
        <taxon>Bacillaceae</taxon>
        <taxon>Bacillus</taxon>
    </lineage>
</organism>
<evidence type="ECO:0000313" key="1">
    <source>
        <dbReference type="EMBL" id="USP96100.1"/>
    </source>
</evidence>
<dbReference type="Proteomes" id="UP001057348">
    <property type="component" value="Chromosome"/>
</dbReference>
<reference evidence="1" key="1">
    <citation type="submission" date="2022-02" db="EMBL/GenBank/DDBJ databases">
        <title>Draft Genome Sequence of Bacillus vallismortis Strain BL01, Isolated from Artemisia lerchiana Web. Roots.</title>
        <authorList>
            <person name="Chebotar V.K."/>
            <person name="Gancheva M.S."/>
            <person name="Chizhevskaya E.P."/>
            <person name="Komarova O.V."/>
            <person name="Baganova M.E."/>
            <person name="Zaplatkin A.N."/>
            <person name="Pishchik V.N."/>
        </authorList>
    </citation>
    <scope>NUCLEOTIDE SEQUENCE</scope>
    <source>
        <strain evidence="1">BL01</strain>
    </source>
</reference>
<dbReference type="RefSeq" id="WP_087991317.1">
    <property type="nucleotide sequence ID" value="NZ_CP092751.1"/>
</dbReference>
<dbReference type="EMBL" id="CP092751">
    <property type="protein sequence ID" value="USP96100.1"/>
    <property type="molecule type" value="Genomic_DNA"/>
</dbReference>
<sequence length="70" mass="8019">MAELENRKQFAQLLAPCVKSLKLHPDYKVRRKKNEKTGQSYIDKIALQLGVSANTIKSWIEQMGENYIPG</sequence>
<proteinExistence type="predicted"/>
<name>A0ABY4Y0G2_BACVA</name>
<evidence type="ECO:0000313" key="2">
    <source>
        <dbReference type="Proteomes" id="UP001057348"/>
    </source>
</evidence>
<gene>
    <name evidence="1" type="ORF">MKF32_03225</name>
</gene>